<proteinExistence type="predicted"/>
<sequence length="97" mass="10817">MKRTSESSVRGWQIGRKSGAIKRRKIDYSDIPPLSDKQLASMRRVGRPPLGGEAKQLIAIRLAPRLLAQLRKMAAKQGKPYQTLIHELLEKAASRAA</sequence>
<dbReference type="Proteomes" id="UP001179121">
    <property type="component" value="Chromosome"/>
</dbReference>
<accession>A0AA86N1J8</accession>
<dbReference type="RefSeq" id="WP_289270020.1">
    <property type="nucleotide sequence ID" value="NZ_OX365700.1"/>
</dbReference>
<dbReference type="KEGG" id="nti:DNFV4_03531"/>
<dbReference type="InterPro" id="IPR025528">
    <property type="entry name" value="BrnA_antitoxin"/>
</dbReference>
<dbReference type="AlphaFoldDB" id="A0AA86N1J8"/>
<evidence type="ECO:0000313" key="2">
    <source>
        <dbReference type="Proteomes" id="UP001179121"/>
    </source>
</evidence>
<dbReference type="EMBL" id="OX365700">
    <property type="protein sequence ID" value="CAI4033098.1"/>
    <property type="molecule type" value="Genomic_DNA"/>
</dbReference>
<protein>
    <submittedName>
        <fullName evidence="1">Uncharacterized protein</fullName>
    </submittedName>
</protein>
<reference evidence="1" key="1">
    <citation type="submission" date="2022-10" db="EMBL/GenBank/DDBJ databases">
        <authorList>
            <person name="Koch H."/>
        </authorList>
    </citation>
    <scope>NUCLEOTIDE SEQUENCE</scope>
    <source>
        <strain evidence="1">DNF</strain>
    </source>
</reference>
<dbReference type="Pfam" id="PF14384">
    <property type="entry name" value="BrnA_antitoxin"/>
    <property type="match status" value="1"/>
</dbReference>
<organism evidence="1 2">
    <name type="scientific">Nitrospira tepida</name>
    <dbReference type="NCBI Taxonomy" id="2973512"/>
    <lineage>
        <taxon>Bacteria</taxon>
        <taxon>Pseudomonadati</taxon>
        <taxon>Nitrospirota</taxon>
        <taxon>Nitrospiria</taxon>
        <taxon>Nitrospirales</taxon>
        <taxon>Nitrospiraceae</taxon>
        <taxon>Nitrospira</taxon>
    </lineage>
</organism>
<keyword evidence="2" id="KW-1185">Reference proteome</keyword>
<gene>
    <name evidence="1" type="ORF">DNFV4_03531</name>
</gene>
<name>A0AA86N1J8_9BACT</name>
<evidence type="ECO:0000313" key="1">
    <source>
        <dbReference type="EMBL" id="CAI4033098.1"/>
    </source>
</evidence>